<dbReference type="InterPro" id="IPR051310">
    <property type="entry name" value="MCP_chemotaxis"/>
</dbReference>
<organism evidence="12 13">
    <name type="scientific">Pseudodesulfovibrio karagichevae</name>
    <dbReference type="NCBI Taxonomy" id="3239305"/>
    <lineage>
        <taxon>Bacteria</taxon>
        <taxon>Pseudomonadati</taxon>
        <taxon>Thermodesulfobacteriota</taxon>
        <taxon>Desulfovibrionia</taxon>
        <taxon>Desulfovibrionales</taxon>
        <taxon>Desulfovibrionaceae</taxon>
    </lineage>
</organism>
<dbReference type="PANTHER" id="PTHR43531:SF11">
    <property type="entry name" value="METHYL-ACCEPTING CHEMOTAXIS PROTEIN 3"/>
    <property type="match status" value="1"/>
</dbReference>
<evidence type="ECO:0000256" key="9">
    <source>
        <dbReference type="SAM" id="Phobius"/>
    </source>
</evidence>
<keyword evidence="4 9" id="KW-0812">Transmembrane</keyword>
<keyword evidence="3" id="KW-0145">Chemotaxis</keyword>
<dbReference type="EMBL" id="JBGLYH010000068">
    <property type="protein sequence ID" value="MEZ7198425.1"/>
    <property type="molecule type" value="Genomic_DNA"/>
</dbReference>
<comment type="subcellular location">
    <subcellularLocation>
        <location evidence="1">Cell membrane</location>
        <topology evidence="1">Multi-pass membrane protein</topology>
    </subcellularLocation>
</comment>
<dbReference type="Proteomes" id="UP001568698">
    <property type="component" value="Unassembled WGS sequence"/>
</dbReference>
<dbReference type="Pfam" id="PF00015">
    <property type="entry name" value="MCPsignal"/>
    <property type="match status" value="1"/>
</dbReference>
<evidence type="ECO:0000313" key="12">
    <source>
        <dbReference type="EMBL" id="MEZ7198425.1"/>
    </source>
</evidence>
<feature type="domain" description="Methyl-accepting transducer" evidence="10">
    <location>
        <begin position="367"/>
        <end position="582"/>
    </location>
</feature>
<dbReference type="Pfam" id="PF00672">
    <property type="entry name" value="HAMP"/>
    <property type="match status" value="1"/>
</dbReference>
<dbReference type="PROSITE" id="PS50111">
    <property type="entry name" value="CHEMOTAXIS_TRANSDUC_2"/>
    <property type="match status" value="1"/>
</dbReference>
<dbReference type="Pfam" id="PF02743">
    <property type="entry name" value="dCache_1"/>
    <property type="match status" value="1"/>
</dbReference>
<comment type="caution">
    <text evidence="12">The sequence shown here is derived from an EMBL/GenBank/DDBJ whole genome shotgun (WGS) entry which is preliminary data.</text>
</comment>
<dbReference type="RefSeq" id="WP_371387914.1">
    <property type="nucleotide sequence ID" value="NZ_JBGLYH010000068.1"/>
</dbReference>
<keyword evidence="5 9" id="KW-1133">Transmembrane helix</keyword>
<evidence type="ECO:0000256" key="7">
    <source>
        <dbReference type="ARBA" id="ARBA00029447"/>
    </source>
</evidence>
<keyword evidence="6 9" id="KW-0472">Membrane</keyword>
<gene>
    <name evidence="12" type="ORF">AB6M95_16870</name>
</gene>
<accession>A0ABV4K683</accession>
<reference evidence="12 13" key="1">
    <citation type="submission" date="2024-08" db="EMBL/GenBank/DDBJ databases">
        <title>Sulfate-reducing bacteria isolated from formation water of the oil field in Kazakhstan and description of Pseudodesulfovibrio sp.</title>
        <authorList>
            <person name="Bidzhieva S.K."/>
            <person name="Tourova T.P."/>
            <person name="Grouzdev D.S."/>
            <person name="Beletsky A.V."/>
            <person name="Sokolova D.S."/>
            <person name="Samigullina S.R."/>
            <person name="Poltaraus A.B."/>
            <person name="Avtukh A.N."/>
            <person name="Tereshina V.M."/>
            <person name="Zhaparov N.S."/>
            <person name="Mardanov A.V."/>
            <person name="Nazina T.N."/>
        </authorList>
    </citation>
    <scope>NUCLEOTIDE SEQUENCE [LARGE SCALE GENOMIC DNA]</scope>
    <source>
        <strain evidence="12 13">9FUS</strain>
    </source>
</reference>
<keyword evidence="2" id="KW-1003">Cell membrane</keyword>
<dbReference type="PROSITE" id="PS50885">
    <property type="entry name" value="HAMP"/>
    <property type="match status" value="1"/>
</dbReference>
<dbReference type="PANTHER" id="PTHR43531">
    <property type="entry name" value="PROTEIN ICFG"/>
    <property type="match status" value="1"/>
</dbReference>
<dbReference type="Gene3D" id="3.30.450.20">
    <property type="entry name" value="PAS domain"/>
    <property type="match status" value="1"/>
</dbReference>
<feature type="transmembrane region" description="Helical" evidence="9">
    <location>
        <begin position="12"/>
        <end position="32"/>
    </location>
</feature>
<dbReference type="Gene3D" id="1.10.287.950">
    <property type="entry name" value="Methyl-accepting chemotaxis protein"/>
    <property type="match status" value="1"/>
</dbReference>
<evidence type="ECO:0000259" key="10">
    <source>
        <dbReference type="PROSITE" id="PS50111"/>
    </source>
</evidence>
<dbReference type="CDD" id="cd12914">
    <property type="entry name" value="PDC1_DGC_like"/>
    <property type="match status" value="1"/>
</dbReference>
<dbReference type="CDD" id="cd12912">
    <property type="entry name" value="PDC2_MCP_like"/>
    <property type="match status" value="1"/>
</dbReference>
<dbReference type="InterPro" id="IPR033479">
    <property type="entry name" value="dCache_1"/>
</dbReference>
<evidence type="ECO:0000256" key="1">
    <source>
        <dbReference type="ARBA" id="ARBA00004651"/>
    </source>
</evidence>
<evidence type="ECO:0000256" key="6">
    <source>
        <dbReference type="ARBA" id="ARBA00023136"/>
    </source>
</evidence>
<keyword evidence="13" id="KW-1185">Reference proteome</keyword>
<evidence type="ECO:0000256" key="5">
    <source>
        <dbReference type="ARBA" id="ARBA00022989"/>
    </source>
</evidence>
<dbReference type="SMART" id="SM00304">
    <property type="entry name" value="HAMP"/>
    <property type="match status" value="1"/>
</dbReference>
<dbReference type="InterPro" id="IPR003660">
    <property type="entry name" value="HAMP_dom"/>
</dbReference>
<feature type="domain" description="HAMP" evidence="11">
    <location>
        <begin position="310"/>
        <end position="362"/>
    </location>
</feature>
<keyword evidence="8" id="KW-0807">Transducer</keyword>
<evidence type="ECO:0000256" key="4">
    <source>
        <dbReference type="ARBA" id="ARBA00022692"/>
    </source>
</evidence>
<evidence type="ECO:0000256" key="3">
    <source>
        <dbReference type="ARBA" id="ARBA00022500"/>
    </source>
</evidence>
<sequence>MFTWISRSLSRAIMLPCIVAIVIGIVALVYYVNVSTYEMALNNATGKADTQARSIADALHLFIEDSMTATTAMADRAAIRAALQGDPDRADKFIRQYVHNNENLQGASVFNLEGKTVVGASSTGESMAGLDLSERGYVKGVIANGRSQVSNAVFKVKGGETIIFAVGAPVRGENGELLGGVAVYCDWDRFCKTFIDPVTIGEHGYGYILNGAGRFIYHPKDRSLIMQDYSQHDFIREALNMKNGEIRYQWKGVDKVMVFHTEPVTGWVVCMSANEADLAAGAIHQAYVLAWIGVAIVLLVVGLIVFFLRRLIIKPVGDGMVLAADMSQGDLVKDITSDSPNELGNLMRSLGNMVAALRNVVHDVKNAAENVASGSNEIATSSTQMSEGATEQASAVTEITSSMELMTSRIHENMQTAQETKDTAVKTGEHAREGGKAVRQTLEAMRDIAERTSIIEEIARQTNLLALNAAIEAARAGEHGKGFAVVAAEVRKLAERSGVAASEIGDLTGRSLAVAEHAETMLEKVVGDIQHNEELAMKVAEANKEQYASAEEVSAAIQQLEVVTQRSAAFSEELAATSEELSGQAAQLQQAMEFFRVAQDGRAVPAFGAQAVHALPGAMPTPVVGAAGESGRA</sequence>
<evidence type="ECO:0000256" key="8">
    <source>
        <dbReference type="PROSITE-ProRule" id="PRU00284"/>
    </source>
</evidence>
<dbReference type="SUPFAM" id="SSF58104">
    <property type="entry name" value="Methyl-accepting chemotaxis protein (MCP) signaling domain"/>
    <property type="match status" value="1"/>
</dbReference>
<comment type="similarity">
    <text evidence="7">Belongs to the methyl-accepting chemotaxis (MCP) protein family.</text>
</comment>
<evidence type="ECO:0000259" key="11">
    <source>
        <dbReference type="PROSITE" id="PS50885"/>
    </source>
</evidence>
<dbReference type="InterPro" id="IPR004089">
    <property type="entry name" value="MCPsignal_dom"/>
</dbReference>
<protein>
    <submittedName>
        <fullName evidence="12">Methyl-accepting chemotaxis protein</fullName>
    </submittedName>
</protein>
<dbReference type="CDD" id="cd06225">
    <property type="entry name" value="HAMP"/>
    <property type="match status" value="1"/>
</dbReference>
<feature type="transmembrane region" description="Helical" evidence="9">
    <location>
        <begin position="288"/>
        <end position="308"/>
    </location>
</feature>
<evidence type="ECO:0000313" key="13">
    <source>
        <dbReference type="Proteomes" id="UP001568698"/>
    </source>
</evidence>
<proteinExistence type="inferred from homology"/>
<name>A0ABV4K683_9BACT</name>
<evidence type="ECO:0000256" key="2">
    <source>
        <dbReference type="ARBA" id="ARBA00022475"/>
    </source>
</evidence>
<dbReference type="SMART" id="SM00283">
    <property type="entry name" value="MA"/>
    <property type="match status" value="1"/>
</dbReference>